<proteinExistence type="predicted"/>
<feature type="transmembrane region" description="Helical" evidence="7">
    <location>
        <begin position="257"/>
        <end position="285"/>
    </location>
</feature>
<sequence length="539" mass="56384">MPAGPESLLPPLVAITLAIASRRVILPLAAGVFVGAVLLARRIPDHAWWDSIFVFFTAMQRSVLATSHLQALAFSLLLGGMVGVLEKGGGMRSLIQRLSKRVRTRCGAQTMVAASGLAIFFDDYSNTLLVGGTMRTTVDRFGVSREKLAYLVDSTAAPVAGLSVVSTWAAIEISYMAEGLSAAGVTDSAAAFEMFIQSIPYRFYPWLAIVMVFMVSLSGRDFGPMRRFESESHNKRSEQSNAESNENDDTNPAASRWLWLAAVLPVMACLSAVGIVLLITGYAGMPTPKDGDGPLRLAGQLLGNGDSYLALIVGGGAGLLVAIRSHLALGGCDINTALRAALAGAIQMLPAMLILWFAWALSGMTEPDQLDTGGYLAGVLSDRLDPRMLPTVVFLLAGAVAFSTGTSWGTMGILTPLSISLALKLDPSGDPAGAIALTTCGAVLAGAIFGDHCSPISDTTVLSSRASGCDHLSHVRTQMPYAIAVAIVCIVTGTLPAAVGVSPWICLAVSSIILAAVLFRFGQSPIVASKAELETIAPD</sequence>
<keyword evidence="10" id="KW-1185">Reference proteome</keyword>
<feature type="transmembrane region" description="Helical" evidence="7">
    <location>
        <begin position="337"/>
        <end position="359"/>
    </location>
</feature>
<evidence type="ECO:0000256" key="7">
    <source>
        <dbReference type="SAM" id="Phobius"/>
    </source>
</evidence>
<evidence type="ECO:0000313" key="9">
    <source>
        <dbReference type="EMBL" id="TWU57506.1"/>
    </source>
</evidence>
<feature type="transmembrane region" description="Helical" evidence="7">
    <location>
        <begin position="203"/>
        <end position="219"/>
    </location>
</feature>
<keyword evidence="2" id="KW-1003">Cell membrane</keyword>
<feature type="transmembrane region" description="Helical" evidence="7">
    <location>
        <begin position="69"/>
        <end position="85"/>
    </location>
</feature>
<feature type="transmembrane region" description="Helical" evidence="7">
    <location>
        <begin position="305"/>
        <end position="325"/>
    </location>
</feature>
<dbReference type="PANTHER" id="PTHR43478:SF1">
    <property type="entry name" value="NA+_H+ ANTIPORTER NHAC-LIKE C-TERMINAL DOMAIN-CONTAINING PROTEIN"/>
    <property type="match status" value="1"/>
</dbReference>
<keyword evidence="3 7" id="KW-0812">Transmembrane</keyword>
<evidence type="ECO:0000256" key="4">
    <source>
        <dbReference type="ARBA" id="ARBA00022989"/>
    </source>
</evidence>
<evidence type="ECO:0000259" key="8">
    <source>
        <dbReference type="Pfam" id="PF03553"/>
    </source>
</evidence>
<feature type="domain" description="Na+/H+ antiporter NhaC-like C-terminal" evidence="8">
    <location>
        <begin position="163"/>
        <end position="491"/>
    </location>
</feature>
<keyword evidence="5 7" id="KW-0472">Membrane</keyword>
<evidence type="ECO:0000256" key="5">
    <source>
        <dbReference type="ARBA" id="ARBA00023136"/>
    </source>
</evidence>
<dbReference type="GO" id="GO:0005886">
    <property type="term" value="C:plasma membrane"/>
    <property type="evidence" value="ECO:0007669"/>
    <property type="project" value="UniProtKB-SubCell"/>
</dbReference>
<evidence type="ECO:0000256" key="3">
    <source>
        <dbReference type="ARBA" id="ARBA00022692"/>
    </source>
</evidence>
<reference evidence="9 10" key="1">
    <citation type="submission" date="2019-02" db="EMBL/GenBank/DDBJ databases">
        <title>Deep-cultivation of Planctomycetes and their phenomic and genomic characterization uncovers novel biology.</title>
        <authorList>
            <person name="Wiegand S."/>
            <person name="Jogler M."/>
            <person name="Boedeker C."/>
            <person name="Pinto D."/>
            <person name="Vollmers J."/>
            <person name="Rivas-Marin E."/>
            <person name="Kohn T."/>
            <person name="Peeters S.H."/>
            <person name="Heuer A."/>
            <person name="Rast P."/>
            <person name="Oberbeckmann S."/>
            <person name="Bunk B."/>
            <person name="Jeske O."/>
            <person name="Meyerdierks A."/>
            <person name="Storesund J.E."/>
            <person name="Kallscheuer N."/>
            <person name="Luecker S."/>
            <person name="Lage O.M."/>
            <person name="Pohl T."/>
            <person name="Merkel B.J."/>
            <person name="Hornburger P."/>
            <person name="Mueller R.-W."/>
            <person name="Bruemmer F."/>
            <person name="Labrenz M."/>
            <person name="Spormann A.M."/>
            <person name="Op Den Camp H."/>
            <person name="Overmann J."/>
            <person name="Amann R."/>
            <person name="Jetten M.S.M."/>
            <person name="Mascher T."/>
            <person name="Medema M.H."/>
            <person name="Devos D.P."/>
            <person name="Kaster A.-K."/>
            <person name="Ovreas L."/>
            <person name="Rohde M."/>
            <person name="Galperin M.Y."/>
            <person name="Jogler C."/>
        </authorList>
    </citation>
    <scope>NUCLEOTIDE SEQUENCE [LARGE SCALE GENOMIC DNA]</scope>
    <source>
        <strain evidence="9 10">Poly59</strain>
    </source>
</reference>
<dbReference type="PANTHER" id="PTHR43478">
    <property type="entry name" value="NA+/H+ ANTIPORTER-RELATED"/>
    <property type="match status" value="1"/>
</dbReference>
<dbReference type="RefSeq" id="WP_146533195.1">
    <property type="nucleotide sequence ID" value="NZ_SJPX01000001.1"/>
</dbReference>
<name>A0A5C6FBJ8_9BACT</name>
<evidence type="ECO:0000256" key="2">
    <source>
        <dbReference type="ARBA" id="ARBA00022475"/>
    </source>
</evidence>
<comment type="caution">
    <text evidence="9">The sequence shown here is derived from an EMBL/GenBank/DDBJ whole genome shotgun (WGS) entry which is preliminary data.</text>
</comment>
<feature type="region of interest" description="Disordered" evidence="6">
    <location>
        <begin position="229"/>
        <end position="249"/>
    </location>
</feature>
<feature type="transmembrane region" description="Helical" evidence="7">
    <location>
        <begin position="12"/>
        <end position="40"/>
    </location>
</feature>
<gene>
    <name evidence="9" type="primary">mleN</name>
    <name evidence="9" type="ORF">Poly59_04130</name>
</gene>
<protein>
    <submittedName>
        <fullName evidence="9">Malate-2H(+)/Na(+)-lactate antiporter</fullName>
    </submittedName>
</protein>
<organism evidence="9 10">
    <name type="scientific">Rubripirellula reticaptiva</name>
    <dbReference type="NCBI Taxonomy" id="2528013"/>
    <lineage>
        <taxon>Bacteria</taxon>
        <taxon>Pseudomonadati</taxon>
        <taxon>Planctomycetota</taxon>
        <taxon>Planctomycetia</taxon>
        <taxon>Pirellulales</taxon>
        <taxon>Pirellulaceae</taxon>
        <taxon>Rubripirellula</taxon>
    </lineage>
</organism>
<evidence type="ECO:0000256" key="6">
    <source>
        <dbReference type="SAM" id="MobiDB-lite"/>
    </source>
</evidence>
<dbReference type="Pfam" id="PF03553">
    <property type="entry name" value="Na_H_antiporter"/>
    <property type="match status" value="1"/>
</dbReference>
<dbReference type="EMBL" id="SJPX01000001">
    <property type="protein sequence ID" value="TWU57506.1"/>
    <property type="molecule type" value="Genomic_DNA"/>
</dbReference>
<dbReference type="InterPro" id="IPR018461">
    <property type="entry name" value="Na/H_Antiport_NhaC-like_C"/>
</dbReference>
<feature type="compositionally biased region" description="Basic and acidic residues" evidence="6">
    <location>
        <begin position="229"/>
        <end position="238"/>
    </location>
</feature>
<accession>A0A5C6FBJ8</accession>
<feature type="transmembrane region" description="Helical" evidence="7">
    <location>
        <begin position="501"/>
        <end position="521"/>
    </location>
</feature>
<comment type="subcellular location">
    <subcellularLocation>
        <location evidence="1">Cell membrane</location>
        <topology evidence="1">Multi-pass membrane protein</topology>
    </subcellularLocation>
</comment>
<dbReference type="OrthoDB" id="9762978at2"/>
<evidence type="ECO:0000313" key="10">
    <source>
        <dbReference type="Proteomes" id="UP000317977"/>
    </source>
</evidence>
<keyword evidence="4 7" id="KW-1133">Transmembrane helix</keyword>
<feature type="transmembrane region" description="Helical" evidence="7">
    <location>
        <begin position="479"/>
        <end position="495"/>
    </location>
</feature>
<feature type="transmembrane region" description="Helical" evidence="7">
    <location>
        <begin position="392"/>
        <end position="414"/>
    </location>
</feature>
<dbReference type="Proteomes" id="UP000317977">
    <property type="component" value="Unassembled WGS sequence"/>
</dbReference>
<evidence type="ECO:0000256" key="1">
    <source>
        <dbReference type="ARBA" id="ARBA00004651"/>
    </source>
</evidence>
<dbReference type="AlphaFoldDB" id="A0A5C6FBJ8"/>